<evidence type="ECO:0000313" key="1">
    <source>
        <dbReference type="EMBL" id="VUZ40722.1"/>
    </source>
</evidence>
<protein>
    <submittedName>
        <fullName evidence="1">Uncharacterized protein</fullName>
    </submittedName>
</protein>
<reference evidence="1 2" key="1">
    <citation type="submission" date="2019-07" db="EMBL/GenBank/DDBJ databases">
        <authorList>
            <person name="Jastrzebski P J."/>
            <person name="Paukszto L."/>
            <person name="Jastrzebski P J."/>
        </authorList>
    </citation>
    <scope>NUCLEOTIDE SEQUENCE [LARGE SCALE GENOMIC DNA]</scope>
    <source>
        <strain evidence="1 2">WMS-il1</strain>
    </source>
</reference>
<dbReference type="Proteomes" id="UP000321570">
    <property type="component" value="Unassembled WGS sequence"/>
</dbReference>
<organism evidence="1 2">
    <name type="scientific">Hymenolepis diminuta</name>
    <name type="common">Rat tapeworm</name>
    <dbReference type="NCBI Taxonomy" id="6216"/>
    <lineage>
        <taxon>Eukaryota</taxon>
        <taxon>Metazoa</taxon>
        <taxon>Spiralia</taxon>
        <taxon>Lophotrochozoa</taxon>
        <taxon>Platyhelminthes</taxon>
        <taxon>Cestoda</taxon>
        <taxon>Eucestoda</taxon>
        <taxon>Cyclophyllidea</taxon>
        <taxon>Hymenolepididae</taxon>
        <taxon>Hymenolepis</taxon>
    </lineage>
</organism>
<name>A0A564Y0C3_HYMDI</name>
<keyword evidence="2" id="KW-1185">Reference proteome</keyword>
<dbReference type="EMBL" id="CABIJS010000042">
    <property type="protein sequence ID" value="VUZ40722.1"/>
    <property type="molecule type" value="Genomic_DNA"/>
</dbReference>
<sequence>MTTISNRDMELHVMWRRMWEVEHMGFAMSTEVMTSSSAEFKNILSLDSYTFAELMVGDNECDVTSFSFYNSDNFPFC</sequence>
<dbReference type="AlphaFoldDB" id="A0A564Y0C3"/>
<accession>A0A564Y0C3</accession>
<evidence type="ECO:0000313" key="2">
    <source>
        <dbReference type="Proteomes" id="UP000321570"/>
    </source>
</evidence>
<proteinExistence type="predicted"/>
<gene>
    <name evidence="1" type="ORF">WMSIL1_LOCUS1707</name>
</gene>